<dbReference type="GO" id="GO:0003677">
    <property type="term" value="F:DNA binding"/>
    <property type="evidence" value="ECO:0007669"/>
    <property type="project" value="UniProtKB-KW"/>
</dbReference>
<dbReference type="Pfam" id="PF00589">
    <property type="entry name" value="Phage_integrase"/>
    <property type="match status" value="1"/>
</dbReference>
<accession>A0A3B0X9J4</accession>
<evidence type="ECO:0000256" key="5">
    <source>
        <dbReference type="ARBA" id="ARBA00023195"/>
    </source>
</evidence>
<dbReference type="InterPro" id="IPR010998">
    <property type="entry name" value="Integrase_recombinase_N"/>
</dbReference>
<dbReference type="InterPro" id="IPR002104">
    <property type="entry name" value="Integrase_catalytic"/>
</dbReference>
<dbReference type="SUPFAM" id="SSF56349">
    <property type="entry name" value="DNA breaking-rejoining enzymes"/>
    <property type="match status" value="1"/>
</dbReference>
<dbReference type="PROSITE" id="PS51898">
    <property type="entry name" value="TYR_RECOMBINASE"/>
    <property type="match status" value="1"/>
</dbReference>
<evidence type="ECO:0000256" key="1">
    <source>
        <dbReference type="ARBA" id="ARBA00008857"/>
    </source>
</evidence>
<comment type="similarity">
    <text evidence="1">Belongs to the 'phage' integrase family.</text>
</comment>
<feature type="non-terminal residue" evidence="9">
    <location>
        <position position="376"/>
    </location>
</feature>
<dbReference type="GO" id="GO:0006310">
    <property type="term" value="P:DNA recombination"/>
    <property type="evidence" value="ECO:0007669"/>
    <property type="project" value="UniProtKB-KW"/>
</dbReference>
<keyword evidence="6" id="KW-1160">Virus entry into host cell</keyword>
<keyword evidence="4" id="KW-0233">DNA recombination</keyword>
<dbReference type="GO" id="GO:0008907">
    <property type="term" value="F:integrase activity"/>
    <property type="evidence" value="ECO:0007669"/>
    <property type="project" value="InterPro"/>
</dbReference>
<dbReference type="InterPro" id="IPR015094">
    <property type="entry name" value="Integrase_lambda-typ_DNA-bd_N"/>
</dbReference>
<keyword evidence="3" id="KW-0238">DNA-binding</keyword>
<feature type="domain" description="Core-binding (CB)" evidence="8">
    <location>
        <begin position="87"/>
        <end position="184"/>
    </location>
</feature>
<gene>
    <name evidence="9" type="ORF">MNBD_GAMMA11-2928</name>
</gene>
<evidence type="ECO:0000259" key="7">
    <source>
        <dbReference type="PROSITE" id="PS51898"/>
    </source>
</evidence>
<dbReference type="GO" id="GO:0075713">
    <property type="term" value="P:establishment of integrated proviral latency"/>
    <property type="evidence" value="ECO:0007669"/>
    <property type="project" value="UniProtKB-KW"/>
</dbReference>
<evidence type="ECO:0000259" key="8">
    <source>
        <dbReference type="PROSITE" id="PS51900"/>
    </source>
</evidence>
<proteinExistence type="inferred from homology"/>
<feature type="domain" description="Tyr recombinase" evidence="7">
    <location>
        <begin position="204"/>
        <end position="376"/>
    </location>
</feature>
<dbReference type="Pfam" id="PF09003">
    <property type="entry name" value="Arm-DNA-bind_1"/>
    <property type="match status" value="1"/>
</dbReference>
<evidence type="ECO:0000313" key="9">
    <source>
        <dbReference type="EMBL" id="VAW60142.1"/>
    </source>
</evidence>
<dbReference type="InterPro" id="IPR013762">
    <property type="entry name" value="Integrase-like_cat_sf"/>
</dbReference>
<keyword evidence="5" id="KW-1179">Viral genome integration</keyword>
<evidence type="ECO:0000256" key="3">
    <source>
        <dbReference type="ARBA" id="ARBA00023125"/>
    </source>
</evidence>
<dbReference type="AlphaFoldDB" id="A0A3B0X9J4"/>
<evidence type="ECO:0000256" key="6">
    <source>
        <dbReference type="ARBA" id="ARBA00023296"/>
    </source>
</evidence>
<name>A0A3B0X9J4_9ZZZZ</name>
<dbReference type="InterPro" id="IPR016177">
    <property type="entry name" value="DNA-bd_dom_sf"/>
</dbReference>
<evidence type="ECO:0000256" key="4">
    <source>
        <dbReference type="ARBA" id="ARBA00023172"/>
    </source>
</evidence>
<evidence type="ECO:0008006" key="10">
    <source>
        <dbReference type="Google" id="ProtNLM"/>
    </source>
</evidence>
<organism evidence="9">
    <name type="scientific">hydrothermal vent metagenome</name>
    <dbReference type="NCBI Taxonomy" id="652676"/>
    <lineage>
        <taxon>unclassified sequences</taxon>
        <taxon>metagenomes</taxon>
        <taxon>ecological metagenomes</taxon>
    </lineage>
</organism>
<dbReference type="InterPro" id="IPR011010">
    <property type="entry name" value="DNA_brk_join_enz"/>
</dbReference>
<dbReference type="GO" id="GO:0046718">
    <property type="term" value="P:symbiont entry into host cell"/>
    <property type="evidence" value="ECO:0007669"/>
    <property type="project" value="UniProtKB-KW"/>
</dbReference>
<sequence length="376" mass="43278">MTRPRTKGRKDLPDNLHPVLKNRVTYYSYRNPSTGERTGFGTDKKLAVVAAKRMNALLYSADEQVMQLVNMAQQPVELRQSTAQKITQDDTLFSDYLARFKNKILPKRRNKKGQPLSPTTLRDYTNQIKHLQTSALGIMSIGFIGSHTHSREARKLINQYLEQFPDTSSNRRRGLLIQILKQAIGDGECDRNNADDTIKKTEEVKRQRLPLEAFQQIYNAAAPWYKNLMDLALQTLQRREDLVVMEFAQIENRQLRFVQIKTEQAIAISIGAELASIVKRCRDQLASPYLIHYRPVSITRAQMNAKNHWTSVTVDMASKEFSRLRDGLGLFKHLSPRERPSFHEIRSLGADLYRKAGWAEDAIQQLLGHSNAWMRQ</sequence>
<dbReference type="Gene3D" id="3.30.160.60">
    <property type="entry name" value="Classic Zinc Finger"/>
    <property type="match status" value="1"/>
</dbReference>
<dbReference type="SUPFAM" id="SSF54171">
    <property type="entry name" value="DNA-binding domain"/>
    <property type="match status" value="1"/>
</dbReference>
<evidence type="ECO:0000256" key="2">
    <source>
        <dbReference type="ARBA" id="ARBA00022908"/>
    </source>
</evidence>
<dbReference type="EMBL" id="UOFG01000110">
    <property type="protein sequence ID" value="VAW60142.1"/>
    <property type="molecule type" value="Genomic_DNA"/>
</dbReference>
<keyword evidence="2" id="KW-0229">DNA integration</keyword>
<dbReference type="Gene3D" id="1.10.150.130">
    <property type="match status" value="1"/>
</dbReference>
<dbReference type="InterPro" id="IPR044068">
    <property type="entry name" value="CB"/>
</dbReference>
<dbReference type="PROSITE" id="PS51900">
    <property type="entry name" value="CB"/>
    <property type="match status" value="1"/>
</dbReference>
<dbReference type="Gene3D" id="1.10.443.10">
    <property type="entry name" value="Intergrase catalytic core"/>
    <property type="match status" value="1"/>
</dbReference>
<reference evidence="9" key="1">
    <citation type="submission" date="2018-06" db="EMBL/GenBank/DDBJ databases">
        <authorList>
            <person name="Zhirakovskaya E."/>
        </authorList>
    </citation>
    <scope>NUCLEOTIDE SEQUENCE</scope>
</reference>
<dbReference type="GO" id="GO:0044826">
    <property type="term" value="P:viral genome integration into host DNA"/>
    <property type="evidence" value="ECO:0007669"/>
    <property type="project" value="UniProtKB-KW"/>
</dbReference>
<protein>
    <recommendedName>
        <fullName evidence="10">Tyr recombinase domain-containing protein</fullName>
    </recommendedName>
</protein>